<sequence>MARPARSIVLPLLVGILVVILLLESRYVKAMGEVAAMDDSAALMNTSSSGANWDAHSKHRRNMGVNGRVFCCYDNHIGSCNPGSEKDDHYCNYICKKHHCYKGGICKIRGKKFPNHFCHCFC</sequence>
<protein>
    <recommendedName>
        <fullName evidence="4">Defensin-like protein 19</fullName>
    </recommendedName>
</protein>
<evidence type="ECO:0008006" key="4">
    <source>
        <dbReference type="Google" id="ProtNLM"/>
    </source>
</evidence>
<dbReference type="Proteomes" id="UP000289340">
    <property type="component" value="Chromosome 5"/>
</dbReference>
<evidence type="ECO:0000313" key="2">
    <source>
        <dbReference type="EMBL" id="RZC12117.1"/>
    </source>
</evidence>
<name>A0A445KMI3_GLYSO</name>
<dbReference type="EMBL" id="QZWG01000005">
    <property type="protein sequence ID" value="RZC12117.1"/>
    <property type="molecule type" value="Genomic_DNA"/>
</dbReference>
<feature type="signal peptide" evidence="1">
    <location>
        <begin position="1"/>
        <end position="30"/>
    </location>
</feature>
<dbReference type="Gramene" id="XM_028375170.1">
    <property type="protein sequence ID" value="XP_028230971.1"/>
    <property type="gene ID" value="LOC114411514"/>
</dbReference>
<comment type="caution">
    <text evidence="2">The sequence shown here is derived from an EMBL/GenBank/DDBJ whole genome shotgun (WGS) entry which is preliminary data.</text>
</comment>
<dbReference type="AlphaFoldDB" id="A0A445KMI3"/>
<organism evidence="2 3">
    <name type="scientific">Glycine soja</name>
    <name type="common">Wild soybean</name>
    <dbReference type="NCBI Taxonomy" id="3848"/>
    <lineage>
        <taxon>Eukaryota</taxon>
        <taxon>Viridiplantae</taxon>
        <taxon>Streptophyta</taxon>
        <taxon>Embryophyta</taxon>
        <taxon>Tracheophyta</taxon>
        <taxon>Spermatophyta</taxon>
        <taxon>Magnoliopsida</taxon>
        <taxon>eudicotyledons</taxon>
        <taxon>Gunneridae</taxon>
        <taxon>Pentapetalae</taxon>
        <taxon>rosids</taxon>
        <taxon>fabids</taxon>
        <taxon>Fabales</taxon>
        <taxon>Fabaceae</taxon>
        <taxon>Papilionoideae</taxon>
        <taxon>50 kb inversion clade</taxon>
        <taxon>NPAAA clade</taxon>
        <taxon>indigoferoid/millettioid clade</taxon>
        <taxon>Phaseoleae</taxon>
        <taxon>Glycine</taxon>
        <taxon>Glycine subgen. Soja</taxon>
    </lineage>
</organism>
<keyword evidence="1" id="KW-0732">Signal</keyword>
<accession>A0A445KMI3</accession>
<gene>
    <name evidence="2" type="ORF">D0Y65_012068</name>
</gene>
<proteinExistence type="predicted"/>
<keyword evidence="3" id="KW-1185">Reference proteome</keyword>
<evidence type="ECO:0000256" key="1">
    <source>
        <dbReference type="SAM" id="SignalP"/>
    </source>
</evidence>
<feature type="chain" id="PRO_5019573745" description="Defensin-like protein 19" evidence="1">
    <location>
        <begin position="31"/>
        <end position="122"/>
    </location>
</feature>
<evidence type="ECO:0000313" key="3">
    <source>
        <dbReference type="Proteomes" id="UP000289340"/>
    </source>
</evidence>
<reference evidence="2 3" key="1">
    <citation type="submission" date="2018-09" db="EMBL/GenBank/DDBJ databases">
        <title>A high-quality reference genome of wild soybean provides a powerful tool to mine soybean genomes.</title>
        <authorList>
            <person name="Xie M."/>
            <person name="Chung C.Y.L."/>
            <person name="Li M.-W."/>
            <person name="Wong F.-L."/>
            <person name="Chan T.-F."/>
            <person name="Lam H.-M."/>
        </authorList>
    </citation>
    <scope>NUCLEOTIDE SEQUENCE [LARGE SCALE GENOMIC DNA]</scope>
    <source>
        <strain evidence="3">cv. W05</strain>
        <tissue evidence="2">Hypocotyl of etiolated seedlings</tissue>
    </source>
</reference>